<dbReference type="AlphaFoldDB" id="A0A2Z6MJI0"/>
<protein>
    <recommendedName>
        <fullName evidence="4">Secreted protein</fullName>
    </recommendedName>
</protein>
<dbReference type="EMBL" id="DF973504">
    <property type="protein sequence ID" value="GAU32776.1"/>
    <property type="molecule type" value="Genomic_DNA"/>
</dbReference>
<feature type="chain" id="PRO_5016393263" description="Secreted protein" evidence="1">
    <location>
        <begin position="19"/>
        <end position="70"/>
    </location>
</feature>
<sequence>MDSKRTILLVITVSSVLATVEKRHTHLHFKAEIFTFLNIERCLTLPPSINDMLACVGVNVGRFFLATGVW</sequence>
<evidence type="ECO:0000313" key="2">
    <source>
        <dbReference type="EMBL" id="GAU32776.1"/>
    </source>
</evidence>
<evidence type="ECO:0000256" key="1">
    <source>
        <dbReference type="SAM" id="SignalP"/>
    </source>
</evidence>
<dbReference type="Proteomes" id="UP000242715">
    <property type="component" value="Unassembled WGS sequence"/>
</dbReference>
<gene>
    <name evidence="2" type="ORF">TSUD_323450</name>
</gene>
<accession>A0A2Z6MJI0</accession>
<reference evidence="3" key="1">
    <citation type="journal article" date="2017" name="Front. Plant Sci.">
        <title>Climate Clever Clovers: New Paradigm to Reduce the Environmental Footprint of Ruminants by Breeding Low Methanogenic Forages Utilizing Haplotype Variation.</title>
        <authorList>
            <person name="Kaur P."/>
            <person name="Appels R."/>
            <person name="Bayer P.E."/>
            <person name="Keeble-Gagnere G."/>
            <person name="Wang J."/>
            <person name="Hirakawa H."/>
            <person name="Shirasawa K."/>
            <person name="Vercoe P."/>
            <person name="Stefanova K."/>
            <person name="Durmic Z."/>
            <person name="Nichols P."/>
            <person name="Revell C."/>
            <person name="Isobe S.N."/>
            <person name="Edwards D."/>
            <person name="Erskine W."/>
        </authorList>
    </citation>
    <scope>NUCLEOTIDE SEQUENCE [LARGE SCALE GENOMIC DNA]</scope>
    <source>
        <strain evidence="3">cv. Daliak</strain>
    </source>
</reference>
<proteinExistence type="predicted"/>
<evidence type="ECO:0008006" key="4">
    <source>
        <dbReference type="Google" id="ProtNLM"/>
    </source>
</evidence>
<keyword evidence="1" id="KW-0732">Signal</keyword>
<feature type="signal peptide" evidence="1">
    <location>
        <begin position="1"/>
        <end position="18"/>
    </location>
</feature>
<organism evidence="2 3">
    <name type="scientific">Trifolium subterraneum</name>
    <name type="common">Subterranean clover</name>
    <dbReference type="NCBI Taxonomy" id="3900"/>
    <lineage>
        <taxon>Eukaryota</taxon>
        <taxon>Viridiplantae</taxon>
        <taxon>Streptophyta</taxon>
        <taxon>Embryophyta</taxon>
        <taxon>Tracheophyta</taxon>
        <taxon>Spermatophyta</taxon>
        <taxon>Magnoliopsida</taxon>
        <taxon>eudicotyledons</taxon>
        <taxon>Gunneridae</taxon>
        <taxon>Pentapetalae</taxon>
        <taxon>rosids</taxon>
        <taxon>fabids</taxon>
        <taxon>Fabales</taxon>
        <taxon>Fabaceae</taxon>
        <taxon>Papilionoideae</taxon>
        <taxon>50 kb inversion clade</taxon>
        <taxon>NPAAA clade</taxon>
        <taxon>Hologalegina</taxon>
        <taxon>IRL clade</taxon>
        <taxon>Trifolieae</taxon>
        <taxon>Trifolium</taxon>
    </lineage>
</organism>
<evidence type="ECO:0000313" key="3">
    <source>
        <dbReference type="Proteomes" id="UP000242715"/>
    </source>
</evidence>
<keyword evidence="3" id="KW-1185">Reference proteome</keyword>
<name>A0A2Z6MJI0_TRISU</name>